<reference evidence="2" key="1">
    <citation type="submission" date="2018-02" db="EMBL/GenBank/DDBJ databases">
        <title>Genome sequence of Candidatus Liberibacter europaeus.</title>
        <authorList>
            <person name="Frampton R.A."/>
            <person name="Thompson S.M."/>
            <person name="David C."/>
            <person name="Addison S.M."/>
            <person name="Smith G.R."/>
        </authorList>
    </citation>
    <scope>NUCLEOTIDE SEQUENCE [LARGE SCALE GENOMIC DNA]</scope>
</reference>
<dbReference type="Proteomes" id="UP000240811">
    <property type="component" value="Unassembled WGS sequence"/>
</dbReference>
<proteinExistence type="predicted"/>
<gene>
    <name evidence="1" type="ORF">C4617_05050</name>
</gene>
<comment type="caution">
    <text evidence="1">The sequence shown here is derived from an EMBL/GenBank/DDBJ whole genome shotgun (WGS) entry which is preliminary data.</text>
</comment>
<dbReference type="AlphaFoldDB" id="A0A2T4VWI0"/>
<sequence>MSDTNSFISITTKDGDQIYLGTDWGDKKKEYKVEWNSKKGITKSIAIHPPKSEADTLTKLFFNIGITLLKTHGSLKKIDEPDLDDISEKGKKNILSLAKVLTKDQK</sequence>
<evidence type="ECO:0000313" key="2">
    <source>
        <dbReference type="Proteomes" id="UP000240811"/>
    </source>
</evidence>
<evidence type="ECO:0000313" key="1">
    <source>
        <dbReference type="EMBL" id="PTL86135.1"/>
    </source>
</evidence>
<name>A0A2T4VWI0_9HYPH</name>
<organism evidence="1 2">
    <name type="scientific">Candidatus Liberibacter europaeus</name>
    <dbReference type="NCBI Taxonomy" id="744859"/>
    <lineage>
        <taxon>Bacteria</taxon>
        <taxon>Pseudomonadati</taxon>
        <taxon>Pseudomonadota</taxon>
        <taxon>Alphaproteobacteria</taxon>
        <taxon>Hyphomicrobiales</taxon>
        <taxon>Rhizobiaceae</taxon>
        <taxon>Liberibacter</taxon>
    </lineage>
</organism>
<protein>
    <submittedName>
        <fullName evidence="1">Uncharacterized protein</fullName>
    </submittedName>
</protein>
<accession>A0A2T4VWI0</accession>
<dbReference type="EMBL" id="PSQJ01000007">
    <property type="protein sequence ID" value="PTL86135.1"/>
    <property type="molecule type" value="Genomic_DNA"/>
</dbReference>